<gene>
    <name evidence="1" type="ORF">GCM10009676_30170</name>
</gene>
<evidence type="ECO:0008006" key="3">
    <source>
        <dbReference type="Google" id="ProtNLM"/>
    </source>
</evidence>
<organism evidence="1 2">
    <name type="scientific">Prauserella halophila</name>
    <dbReference type="NCBI Taxonomy" id="185641"/>
    <lineage>
        <taxon>Bacteria</taxon>
        <taxon>Bacillati</taxon>
        <taxon>Actinomycetota</taxon>
        <taxon>Actinomycetes</taxon>
        <taxon>Pseudonocardiales</taxon>
        <taxon>Pseudonocardiaceae</taxon>
        <taxon>Prauserella</taxon>
    </lineage>
</organism>
<proteinExistence type="predicted"/>
<dbReference type="InterPro" id="IPR001387">
    <property type="entry name" value="Cro/C1-type_HTH"/>
</dbReference>
<keyword evidence="2" id="KW-1185">Reference proteome</keyword>
<reference evidence="1 2" key="1">
    <citation type="journal article" date="2019" name="Int. J. Syst. Evol. Microbiol.">
        <title>The Global Catalogue of Microorganisms (GCM) 10K type strain sequencing project: providing services to taxonomists for standard genome sequencing and annotation.</title>
        <authorList>
            <consortium name="The Broad Institute Genomics Platform"/>
            <consortium name="The Broad Institute Genome Sequencing Center for Infectious Disease"/>
            <person name="Wu L."/>
            <person name="Ma J."/>
        </authorList>
    </citation>
    <scope>NUCLEOTIDE SEQUENCE [LARGE SCALE GENOMIC DNA]</scope>
    <source>
        <strain evidence="1 2">JCM 13023</strain>
    </source>
</reference>
<accession>A0ABN1WAD9</accession>
<dbReference type="EMBL" id="BAAALN010000007">
    <property type="protein sequence ID" value="GAA1242676.1"/>
    <property type="molecule type" value="Genomic_DNA"/>
</dbReference>
<protein>
    <recommendedName>
        <fullName evidence="3">XRE family transcriptional regulator</fullName>
    </recommendedName>
</protein>
<evidence type="ECO:0000313" key="2">
    <source>
        <dbReference type="Proteomes" id="UP001500653"/>
    </source>
</evidence>
<evidence type="ECO:0000313" key="1">
    <source>
        <dbReference type="EMBL" id="GAA1242676.1"/>
    </source>
</evidence>
<dbReference type="CDD" id="cd00093">
    <property type="entry name" value="HTH_XRE"/>
    <property type="match status" value="1"/>
</dbReference>
<name>A0ABN1WAD9_9PSEU</name>
<sequence>MPTAVRSVRQEQRQLTADLRARSKTWAEIACVFAERYNVNMRAAFRLAHGWSQREAADAWNERWPADPKTFKNFSYWEQWPAETGHAPSLEVLGRLAELYACRLADLVSDVADFRATDDAHRHGEQLATLGSADGTDATMRDFVTHLDQVDVHELANMATTWAQSNGDGDGDGVDRRSLLLKVSAALSLASTSPALTDDAEASATPLTAPTDDFSGIWYSRYVYPSTGRAKDFTGEHYVVLRQQDARLVGQGLPHTIGSRLRIELAVDKSVATGTWRENTSPNGYYKGATFHGTLQMVIDPSGRRMTGMWLGFGRDFTINSGQWELTLCETSISKTAQRAYHEKV</sequence>
<dbReference type="Proteomes" id="UP001500653">
    <property type="component" value="Unassembled WGS sequence"/>
</dbReference>
<comment type="caution">
    <text evidence="1">The sequence shown here is derived from an EMBL/GenBank/DDBJ whole genome shotgun (WGS) entry which is preliminary data.</text>
</comment>